<evidence type="ECO:0000313" key="2">
    <source>
        <dbReference type="EMBL" id="MES0833848.1"/>
    </source>
</evidence>
<keyword evidence="3" id="KW-1185">Reference proteome</keyword>
<evidence type="ECO:0000313" key="3">
    <source>
        <dbReference type="Proteomes" id="UP001432401"/>
    </source>
</evidence>
<feature type="compositionally biased region" description="Basic and acidic residues" evidence="1">
    <location>
        <begin position="179"/>
        <end position="197"/>
    </location>
</feature>
<dbReference type="Proteomes" id="UP001432401">
    <property type="component" value="Unassembled WGS sequence"/>
</dbReference>
<gene>
    <name evidence="2" type="ORF">ABUK86_08685</name>
</gene>
<accession>A0ABV1ZS87</accession>
<name>A0ABV1ZS87_9ACTN</name>
<feature type="compositionally biased region" description="Low complexity" evidence="1">
    <location>
        <begin position="160"/>
        <end position="178"/>
    </location>
</feature>
<sequence>MAETSRRTRVLNTLLPHSLTPLQRDIANRLDEIDAHREKAKQRCAEVCAAAVEYQKAVGPSGGAAAGAARDLSGQVIAEVEKAHTYFSLDLSRNRNRITDLELGWRTGRRGAAADLHSALRTDRDRGERALTGFLTLLDQKEGLVRPAPAREEGDPLVPPGASAPGARAADASAPLPRTELHDRSGRAPRAAADRTAVRPAARRRGPTERRGRGTGA</sequence>
<proteinExistence type="predicted"/>
<dbReference type="EMBL" id="JBEQNB010000004">
    <property type="protein sequence ID" value="MES0833848.1"/>
    <property type="molecule type" value="Genomic_DNA"/>
</dbReference>
<evidence type="ECO:0000256" key="1">
    <source>
        <dbReference type="SAM" id="MobiDB-lite"/>
    </source>
</evidence>
<organism evidence="2 3">
    <name type="scientific">Nocardiopsis tropica</name>
    <dbReference type="NCBI Taxonomy" id="109330"/>
    <lineage>
        <taxon>Bacteria</taxon>
        <taxon>Bacillati</taxon>
        <taxon>Actinomycetota</taxon>
        <taxon>Actinomycetes</taxon>
        <taxon>Streptosporangiales</taxon>
        <taxon>Nocardiopsidaceae</taxon>
        <taxon>Nocardiopsis</taxon>
    </lineage>
</organism>
<feature type="region of interest" description="Disordered" evidence="1">
    <location>
        <begin position="147"/>
        <end position="217"/>
    </location>
</feature>
<comment type="caution">
    <text evidence="2">The sequence shown here is derived from an EMBL/GenBank/DDBJ whole genome shotgun (WGS) entry which is preliminary data.</text>
</comment>
<protein>
    <submittedName>
        <fullName evidence="2">Uncharacterized protein</fullName>
    </submittedName>
</protein>
<reference evidence="2 3" key="1">
    <citation type="submission" date="2024-06" db="EMBL/GenBank/DDBJ databases">
        <authorList>
            <person name="Bataeva Y.V."/>
            <person name="Grigorian L.N."/>
            <person name="Solomentsev V.I."/>
        </authorList>
    </citation>
    <scope>NUCLEOTIDE SEQUENCE [LARGE SCALE GENOMIC DNA]</scope>
    <source>
        <strain evidence="3">SCPM-O-B-12605 (RCAM04882)</strain>
    </source>
</reference>
<feature type="compositionally biased region" description="Basic and acidic residues" evidence="1">
    <location>
        <begin position="206"/>
        <end position="217"/>
    </location>
</feature>
<dbReference type="RefSeq" id="WP_344184373.1">
    <property type="nucleotide sequence ID" value="NZ_JBEQNA010000005.1"/>
</dbReference>